<comment type="pathway">
    <text evidence="1">Cofactor biosynthesis; riboflavin biosynthesis; riboflavin from 2-hydroxy-3-oxobutyl phosphate and 5-amino-6-(D-ribitylamino)uracil: step 1/2.</text>
</comment>
<dbReference type="NCBIfam" id="TIGR00114">
    <property type="entry name" value="lumazine-synth"/>
    <property type="match status" value="1"/>
</dbReference>
<dbReference type="Pfam" id="PF00885">
    <property type="entry name" value="DMRL_synthase"/>
    <property type="match status" value="1"/>
</dbReference>
<dbReference type="InterPro" id="IPR045043">
    <property type="entry name" value="Lea14-like"/>
</dbReference>
<dbReference type="SUPFAM" id="SSF50104">
    <property type="entry name" value="Translation proteins SH3-like domain"/>
    <property type="match status" value="1"/>
</dbReference>
<dbReference type="PANTHER" id="PTHR31459">
    <property type="match status" value="1"/>
</dbReference>
<evidence type="ECO:0000259" key="13">
    <source>
        <dbReference type="SMART" id="SM01382"/>
    </source>
</evidence>
<dbReference type="InterPro" id="IPR022671">
    <property type="entry name" value="Ribosomal_uL2_CS"/>
</dbReference>
<evidence type="ECO:0000256" key="9">
    <source>
        <dbReference type="ARBA" id="ARBA00023274"/>
    </source>
</evidence>
<dbReference type="InterPro" id="IPR014726">
    <property type="entry name" value="Ribosomal_uL2_dom3"/>
</dbReference>
<dbReference type="InterPro" id="IPR002180">
    <property type="entry name" value="LS/RS"/>
</dbReference>
<comment type="similarity">
    <text evidence="2">Belongs to the universal ribosomal protein uL2 family.</text>
</comment>
<dbReference type="InterPro" id="IPR034964">
    <property type="entry name" value="LS"/>
</dbReference>
<keyword evidence="6" id="KW-0686">Riboflavin biosynthesis</keyword>
<keyword evidence="15" id="KW-1185">Reference proteome</keyword>
<evidence type="ECO:0000256" key="3">
    <source>
        <dbReference type="ARBA" id="ARBA00005960"/>
    </source>
</evidence>
<dbReference type="EC" id="2.5.1.78" evidence="5"/>
<reference evidence="14 15" key="1">
    <citation type="submission" date="2021-03" db="EMBL/GenBank/DDBJ databases">
        <authorList>
            <person name="King G.J."/>
            <person name="Bancroft I."/>
            <person name="Baten A."/>
            <person name="Bloomfield J."/>
            <person name="Borpatragohain P."/>
            <person name="He Z."/>
            <person name="Irish N."/>
            <person name="Irwin J."/>
            <person name="Liu K."/>
            <person name="Mauleon R.P."/>
            <person name="Moore J."/>
            <person name="Morris R."/>
            <person name="Ostergaard L."/>
            <person name="Wang B."/>
            <person name="Wells R."/>
        </authorList>
    </citation>
    <scope>NUCLEOTIDE SEQUENCE [LARGE SCALE GENOMIC DNA]</scope>
    <source>
        <strain evidence="14">R-o-18</strain>
        <tissue evidence="14">Leaf</tissue>
    </source>
</reference>
<evidence type="ECO:0000313" key="14">
    <source>
        <dbReference type="EMBL" id="KAG5404690.1"/>
    </source>
</evidence>
<gene>
    <name evidence="14" type="primary">A03p025430.1_BraROA</name>
    <name evidence="14" type="ORF">IGI04_010809</name>
</gene>
<accession>A0ABQ7N1C0</accession>
<dbReference type="PANTHER" id="PTHR31459:SF2">
    <property type="entry name" value="OS03G0843300 PROTEIN"/>
    <property type="match status" value="1"/>
</dbReference>
<organism evidence="14 15">
    <name type="scientific">Brassica rapa subsp. trilocularis</name>
    <dbReference type="NCBI Taxonomy" id="1813537"/>
    <lineage>
        <taxon>Eukaryota</taxon>
        <taxon>Viridiplantae</taxon>
        <taxon>Streptophyta</taxon>
        <taxon>Embryophyta</taxon>
        <taxon>Tracheophyta</taxon>
        <taxon>Spermatophyta</taxon>
        <taxon>Magnoliopsida</taxon>
        <taxon>eudicotyledons</taxon>
        <taxon>Gunneridae</taxon>
        <taxon>Pentapetalae</taxon>
        <taxon>rosids</taxon>
        <taxon>malvids</taxon>
        <taxon>Brassicales</taxon>
        <taxon>Brassicaceae</taxon>
        <taxon>Brassiceae</taxon>
        <taxon>Brassica</taxon>
    </lineage>
</organism>
<protein>
    <recommendedName>
        <fullName evidence="5">6,7-dimethyl-8-ribityllumazine synthase</fullName>
        <ecNumber evidence="5">2.5.1.78</ecNumber>
    </recommendedName>
</protein>
<proteinExistence type="inferred from homology"/>
<feature type="domain" description="Water stress and hypersensitive response" evidence="12">
    <location>
        <begin position="312"/>
        <end position="429"/>
    </location>
</feature>
<evidence type="ECO:0000313" key="15">
    <source>
        <dbReference type="Proteomes" id="UP000823674"/>
    </source>
</evidence>
<dbReference type="Gene3D" id="3.40.50.960">
    <property type="entry name" value="Lumazine/riboflavin synthase"/>
    <property type="match status" value="1"/>
</dbReference>
<comment type="caution">
    <text evidence="14">The sequence shown here is derived from an EMBL/GenBank/DDBJ whole genome shotgun (WGS) entry which is preliminary data.</text>
</comment>
<feature type="compositionally biased region" description="Basic and acidic residues" evidence="11">
    <location>
        <begin position="734"/>
        <end position="744"/>
    </location>
</feature>
<feature type="domain" description="Large ribosomal subunit protein uL2 C-terminal" evidence="13">
    <location>
        <begin position="628"/>
        <end position="761"/>
    </location>
</feature>
<dbReference type="SUPFAM" id="SSF52121">
    <property type="entry name" value="Lumazine synthase"/>
    <property type="match status" value="1"/>
</dbReference>
<evidence type="ECO:0000256" key="11">
    <source>
        <dbReference type="SAM" id="MobiDB-lite"/>
    </source>
</evidence>
<dbReference type="Pfam" id="PF03947">
    <property type="entry name" value="Ribosomal_L2_C"/>
    <property type="match status" value="1"/>
</dbReference>
<dbReference type="SMART" id="SM01382">
    <property type="entry name" value="Ribosomal_L2_C"/>
    <property type="match status" value="1"/>
</dbReference>
<sequence>MKSLASPPCLRLTPTTRRHLHPRQPSSACFTHGGIKSSSLSFSSSASGILFNLLALVSLQSSILFEMLKSSLLGFASTLSVVEKELRSSFVTDAVRHVTGSLMRGEGLRFAIVVARFNEVVTKLLLEGAIETFKKYSVREEDIQVIWVPGSFEIGVVAQRLGKSGNFHAVLCIGAVIRGDTTHYDAVANSAASGVLSAGINSGVPCIFGVLTCEDMDQALNRSGGKAGNKGAETALTAVRLKPTSDFALILSSVFDLEEGMSTSENKVEIVDRAHKEEEKEGEGGFLDKVKDFIHDIGEKIEGAIGFGKPTADVSAIHIPKINLERADIVVDVLVKNPNPVPIPLIDIDYLIESDGRKLVSGLIPDAGTIKAHGEETVKIPLTLIYDDIKSTYNDINPGMIIPYRIKVDLIVDVPVLGRLTLPLEKRGEIPIPKKPDVDIEKIKFQKFSLEETVAILHVRLENLNDFDLGVNDLDCEVWLSDVSIGKAEISDSIKLDKNGSGLINVPITFRPKDFGSALWDMIRGKGTGYTIKGNVDVDTPFGGMKLPIIKEGGETRLKKEDDDDDDESKSIPMSALVALCRARAASSLFSSLVRPAFRSLSTGFGDVQNKTLVAEMEEKMLHMDINSMIGSSMPLGMMRIGTIIHNIEMNPGQGAKLVRAAGTNAKILKEPASGKCLIKLPSGDTRWINARCRATIGTVSNPSHGVKKLYKAGQSRWLGIRPKVRGVAMNPCDHPHGGGEGKSKSSGSRGRTSVSPWGKPCKGGYKSASVKKKKKRLAAREAKM</sequence>
<dbReference type="CDD" id="cd09209">
    <property type="entry name" value="Lumazine_synthase-I"/>
    <property type="match status" value="1"/>
</dbReference>
<comment type="similarity">
    <text evidence="3">Belongs to the LEA type 2 family.</text>
</comment>
<dbReference type="Gene3D" id="2.30.30.30">
    <property type="match status" value="1"/>
</dbReference>
<dbReference type="SMART" id="SM00769">
    <property type="entry name" value="WHy"/>
    <property type="match status" value="2"/>
</dbReference>
<dbReference type="InterPro" id="IPR008991">
    <property type="entry name" value="Translation_prot_SH3-like_sf"/>
</dbReference>
<feature type="region of interest" description="Disordered" evidence="11">
    <location>
        <begin position="1"/>
        <end position="24"/>
    </location>
</feature>
<feature type="compositionally biased region" description="Low complexity" evidence="11">
    <location>
        <begin position="745"/>
        <end position="756"/>
    </location>
</feature>
<feature type="region of interest" description="Disordered" evidence="11">
    <location>
        <begin position="728"/>
        <end position="785"/>
    </location>
</feature>
<evidence type="ECO:0000256" key="1">
    <source>
        <dbReference type="ARBA" id="ARBA00004917"/>
    </source>
</evidence>
<dbReference type="InterPro" id="IPR036467">
    <property type="entry name" value="LS/RS_sf"/>
</dbReference>
<evidence type="ECO:0000259" key="12">
    <source>
        <dbReference type="SMART" id="SM00769"/>
    </source>
</evidence>
<dbReference type="InterPro" id="IPR014722">
    <property type="entry name" value="Rib_uL2_dom2"/>
</dbReference>
<keyword evidence="7" id="KW-0808">Transferase</keyword>
<dbReference type="Proteomes" id="UP000823674">
    <property type="component" value="Chromosome A03"/>
</dbReference>
<keyword evidence="9" id="KW-0687">Ribonucleoprotein</keyword>
<comment type="similarity">
    <text evidence="4">Belongs to the DMRL synthase family.</text>
</comment>
<name>A0ABQ7N1C0_BRACM</name>
<dbReference type="InterPro" id="IPR022669">
    <property type="entry name" value="Ribosomal_uL2_C"/>
</dbReference>
<evidence type="ECO:0000256" key="2">
    <source>
        <dbReference type="ARBA" id="ARBA00005636"/>
    </source>
</evidence>
<dbReference type="SUPFAM" id="SSF117070">
    <property type="entry name" value="LEA14-like"/>
    <property type="match status" value="2"/>
</dbReference>
<dbReference type="InterPro" id="IPR004864">
    <property type="entry name" value="LEA_2"/>
</dbReference>
<comment type="catalytic activity">
    <reaction evidence="10">
        <text>(2S)-2-hydroxy-3-oxobutyl phosphate + 5-amino-6-(D-ribitylamino)uracil = 6,7-dimethyl-8-(1-D-ribityl)lumazine + phosphate + 2 H2O + H(+)</text>
        <dbReference type="Rhea" id="RHEA:26152"/>
        <dbReference type="ChEBI" id="CHEBI:15377"/>
        <dbReference type="ChEBI" id="CHEBI:15378"/>
        <dbReference type="ChEBI" id="CHEBI:15934"/>
        <dbReference type="ChEBI" id="CHEBI:43474"/>
        <dbReference type="ChEBI" id="CHEBI:58201"/>
        <dbReference type="ChEBI" id="CHEBI:58830"/>
        <dbReference type="EC" id="2.5.1.78"/>
    </reaction>
</comment>
<dbReference type="Pfam" id="PF03168">
    <property type="entry name" value="LEA_2"/>
    <property type="match status" value="2"/>
</dbReference>
<evidence type="ECO:0000256" key="8">
    <source>
        <dbReference type="ARBA" id="ARBA00022980"/>
    </source>
</evidence>
<evidence type="ECO:0000256" key="6">
    <source>
        <dbReference type="ARBA" id="ARBA00022619"/>
    </source>
</evidence>
<evidence type="ECO:0000256" key="4">
    <source>
        <dbReference type="ARBA" id="ARBA00007424"/>
    </source>
</evidence>
<dbReference type="InterPro" id="IPR013990">
    <property type="entry name" value="WHy-dom"/>
</dbReference>
<dbReference type="Gene3D" id="2.60.40.1820">
    <property type="match status" value="2"/>
</dbReference>
<dbReference type="Gene3D" id="4.10.950.10">
    <property type="entry name" value="Ribosomal protein L2, domain 3"/>
    <property type="match status" value="1"/>
</dbReference>
<dbReference type="HAMAP" id="MF_00178">
    <property type="entry name" value="Lumazine_synth"/>
    <property type="match status" value="1"/>
</dbReference>
<dbReference type="PROSITE" id="PS00467">
    <property type="entry name" value="RIBOSOMAL_L2"/>
    <property type="match status" value="1"/>
</dbReference>
<evidence type="ECO:0000256" key="5">
    <source>
        <dbReference type="ARBA" id="ARBA00012664"/>
    </source>
</evidence>
<keyword evidence="8" id="KW-0689">Ribosomal protein</keyword>
<evidence type="ECO:0000256" key="10">
    <source>
        <dbReference type="ARBA" id="ARBA00048785"/>
    </source>
</evidence>
<evidence type="ECO:0000256" key="7">
    <source>
        <dbReference type="ARBA" id="ARBA00022679"/>
    </source>
</evidence>
<dbReference type="EMBL" id="JADBGQ010000003">
    <property type="protein sequence ID" value="KAG5404690.1"/>
    <property type="molecule type" value="Genomic_DNA"/>
</dbReference>
<feature type="domain" description="Water stress and hypersensitive response" evidence="12">
    <location>
        <begin position="438"/>
        <end position="554"/>
    </location>
</feature>